<comment type="caution">
    <text evidence="9">The sequence shown here is derived from an EMBL/GenBank/DDBJ whole genome shotgun (WGS) entry which is preliminary data.</text>
</comment>
<dbReference type="Gene3D" id="2.40.170.20">
    <property type="entry name" value="TonB-dependent receptor, beta-barrel domain"/>
    <property type="match status" value="1"/>
</dbReference>
<dbReference type="NCBIfam" id="TIGR04057">
    <property type="entry name" value="SusC_RagA_signa"/>
    <property type="match status" value="1"/>
</dbReference>
<organism evidence="9 10">
    <name type="scientific">Prevotella corporis</name>
    <dbReference type="NCBI Taxonomy" id="28128"/>
    <lineage>
        <taxon>Bacteria</taxon>
        <taxon>Pseudomonadati</taxon>
        <taxon>Bacteroidota</taxon>
        <taxon>Bacteroidia</taxon>
        <taxon>Bacteroidales</taxon>
        <taxon>Prevotellaceae</taxon>
        <taxon>Prevotella</taxon>
    </lineage>
</organism>
<reference evidence="10" key="1">
    <citation type="submission" date="2016-01" db="EMBL/GenBank/DDBJ databases">
        <authorList>
            <person name="Mitreva M."/>
            <person name="Pepin K.H."/>
            <person name="Mihindukulasuriya K.A."/>
            <person name="Fulton R."/>
            <person name="Fronick C."/>
            <person name="O'Laughlin M."/>
            <person name="Miner T."/>
            <person name="Herter B."/>
            <person name="Rosa B.A."/>
            <person name="Cordes M."/>
            <person name="Tomlinson C."/>
            <person name="Wollam A."/>
            <person name="Palsikar V.B."/>
            <person name="Mardis E.R."/>
            <person name="Wilson R.K."/>
        </authorList>
    </citation>
    <scope>NUCLEOTIDE SEQUENCE [LARGE SCALE GENOMIC DNA]</scope>
    <source>
        <strain evidence="10">MJR7716</strain>
    </source>
</reference>
<sequence>MHEFINFQRGNLSLKHNLKRNFMEKRLTMFLACLFLSFGMALAQTQISGTVISADDSQPIIGASVMVEGTKTGTATDLDGKFTLSVPKGAKLVVSYIGMVSKTVTASNNMIIKLATAGSDMDEVLVVAYGTVKKSTYTGAATNIDSKKLEKVQAADASKALEGMVAGLSVSSPSGRAGQGTTMRIRGIGSLNASSAPLVILDGAPYDGEINAINTKDIESINVLKDAASAALYGARGANGVILITTKSGNKGRVQVSFDARIGTNQRAVPEYDIIRDPGLYYKLTWEALKNSVTYIKDPEANPAQWASDNLIDELGYNIYSTPDNQVVDANGNLTTAPIRYEDASNFNDWEGVLYDPRTREEYNLSVTKGSEKSKVYFSLGYLNDRGFNMNTGFERLTNRMSYDADITDWLRISASSQFAKTNARNAADEGSNYSNAFMWSRMIAPIYPVYMHDADGKILRDANGEGIYDDSQSRLYAGGINLIKQNLLNIQKNTNYYLTENARIDVKLPYNFKFSTTATFNGNWWRWTNLVNPLVGDGQAYGGILDKEVNQSLSTNWNQILNWDRTFNDLTIHAMLGHEYFSQRWNFMSGEKKGLLDPTLPEFRSAASISSLDSFSREYKVEGFFGQITADYMDKYYASASLRRDGSSVFHPDHRWGTFWSVGASWRINQEDFLKDVKAIQNLKLRVSYGVQGNDYLYLPGSDVRAYTPYTNLYRISSTGTESVYGPVYKGNKEITWEKNNNLDVGLEFSFWKGAIAGELDFFTRRTSDMLFNLPIASTTGFDTEPVNFGNMRNTGFEFSLSSNVYNDEHINVNVGVNGITYKNKITKLPEKFKEDGISSGWRIMKEGGGIYDYYMVKSAGVNPENGEQLYWIWNDDNKQFEKVGGAKYDSGLKNRQYVGSSLPKLTGGFYVNAAAYGFDFSMQFAYRIGGKVYDANYANLMSAGNPGTNWHMDILNRWTPENKNTDVPRLQSSTQILTQATDRFIIDGSYLSLNNLTLGYTLPKSLLNKVGIQGLRIYFAADNLGLWSKRKGLDPRVSLNGTQNVSVNSAVRALSFGINLNL</sequence>
<dbReference type="InterPro" id="IPR023997">
    <property type="entry name" value="TonB-dep_OMP_SusC/RagA_CS"/>
</dbReference>
<keyword evidence="6 7" id="KW-0998">Cell outer membrane</keyword>
<keyword evidence="5 7" id="KW-0472">Membrane</keyword>
<evidence type="ECO:0000256" key="1">
    <source>
        <dbReference type="ARBA" id="ARBA00004571"/>
    </source>
</evidence>
<dbReference type="Gene3D" id="2.170.130.10">
    <property type="entry name" value="TonB-dependent receptor, plug domain"/>
    <property type="match status" value="1"/>
</dbReference>
<evidence type="ECO:0000256" key="7">
    <source>
        <dbReference type="PROSITE-ProRule" id="PRU01360"/>
    </source>
</evidence>
<dbReference type="InterPro" id="IPR036942">
    <property type="entry name" value="Beta-barrel_TonB_sf"/>
</dbReference>
<feature type="domain" description="TonB-dependent receptor plug" evidence="8">
    <location>
        <begin position="134"/>
        <end position="241"/>
    </location>
</feature>
<dbReference type="AlphaFoldDB" id="A0A133Q2P9"/>
<dbReference type="InterPro" id="IPR037066">
    <property type="entry name" value="Plug_dom_sf"/>
</dbReference>
<proteinExistence type="inferred from homology"/>
<evidence type="ECO:0000256" key="6">
    <source>
        <dbReference type="ARBA" id="ARBA00023237"/>
    </source>
</evidence>
<accession>A0A133Q2P9</accession>
<name>A0A133Q2P9_9BACT</name>
<dbReference type="Proteomes" id="UP000070533">
    <property type="component" value="Unassembled WGS sequence"/>
</dbReference>
<dbReference type="InterPro" id="IPR023996">
    <property type="entry name" value="TonB-dep_OMP_SusC/RagA"/>
</dbReference>
<evidence type="ECO:0000313" key="10">
    <source>
        <dbReference type="Proteomes" id="UP000070533"/>
    </source>
</evidence>
<keyword evidence="9" id="KW-0675">Receptor</keyword>
<dbReference type="GO" id="GO:0009279">
    <property type="term" value="C:cell outer membrane"/>
    <property type="evidence" value="ECO:0007669"/>
    <property type="project" value="UniProtKB-SubCell"/>
</dbReference>
<dbReference type="OrthoDB" id="9768177at2"/>
<protein>
    <submittedName>
        <fullName evidence="9">TonB-dependent receptor plug domain protein</fullName>
    </submittedName>
</protein>
<dbReference type="PATRIC" id="fig|28128.5.peg.1822"/>
<evidence type="ECO:0000256" key="3">
    <source>
        <dbReference type="ARBA" id="ARBA00022452"/>
    </source>
</evidence>
<dbReference type="PROSITE" id="PS52016">
    <property type="entry name" value="TONB_DEPENDENT_REC_3"/>
    <property type="match status" value="1"/>
</dbReference>
<dbReference type="SUPFAM" id="SSF56935">
    <property type="entry name" value="Porins"/>
    <property type="match status" value="1"/>
</dbReference>
<dbReference type="InterPro" id="IPR039426">
    <property type="entry name" value="TonB-dep_rcpt-like"/>
</dbReference>
<dbReference type="STRING" id="28128.HMPREF3226_01774"/>
<dbReference type="EMBL" id="LRQG01000146">
    <property type="protein sequence ID" value="KXA37149.1"/>
    <property type="molecule type" value="Genomic_DNA"/>
</dbReference>
<comment type="similarity">
    <text evidence="7">Belongs to the TonB-dependent receptor family.</text>
</comment>
<keyword evidence="3 7" id="KW-1134">Transmembrane beta strand</keyword>
<dbReference type="InterPro" id="IPR012910">
    <property type="entry name" value="Plug_dom"/>
</dbReference>
<dbReference type="InterPro" id="IPR008969">
    <property type="entry name" value="CarboxyPept-like_regulatory"/>
</dbReference>
<evidence type="ECO:0000313" key="9">
    <source>
        <dbReference type="EMBL" id="KXA37149.1"/>
    </source>
</evidence>
<dbReference type="Pfam" id="PF13715">
    <property type="entry name" value="CarbopepD_reg_2"/>
    <property type="match status" value="1"/>
</dbReference>
<keyword evidence="2 7" id="KW-0813">Transport</keyword>
<evidence type="ECO:0000256" key="4">
    <source>
        <dbReference type="ARBA" id="ARBA00022692"/>
    </source>
</evidence>
<dbReference type="eggNOG" id="COG1629">
    <property type="taxonomic scope" value="Bacteria"/>
</dbReference>
<dbReference type="Pfam" id="PF07715">
    <property type="entry name" value="Plug"/>
    <property type="match status" value="1"/>
</dbReference>
<evidence type="ECO:0000256" key="2">
    <source>
        <dbReference type="ARBA" id="ARBA00022448"/>
    </source>
</evidence>
<keyword evidence="10" id="KW-1185">Reference proteome</keyword>
<dbReference type="SUPFAM" id="SSF49464">
    <property type="entry name" value="Carboxypeptidase regulatory domain-like"/>
    <property type="match status" value="1"/>
</dbReference>
<evidence type="ECO:0000256" key="5">
    <source>
        <dbReference type="ARBA" id="ARBA00023136"/>
    </source>
</evidence>
<gene>
    <name evidence="9" type="ORF">HMPREF3226_01774</name>
</gene>
<keyword evidence="4 7" id="KW-0812">Transmembrane</keyword>
<comment type="subcellular location">
    <subcellularLocation>
        <location evidence="1 7">Cell outer membrane</location>
        <topology evidence="1 7">Multi-pass membrane protein</topology>
    </subcellularLocation>
</comment>
<dbReference type="Gene3D" id="2.60.40.1120">
    <property type="entry name" value="Carboxypeptidase-like, regulatory domain"/>
    <property type="match status" value="1"/>
</dbReference>
<dbReference type="NCBIfam" id="TIGR04056">
    <property type="entry name" value="OMP_RagA_SusC"/>
    <property type="match status" value="1"/>
</dbReference>
<evidence type="ECO:0000259" key="8">
    <source>
        <dbReference type="Pfam" id="PF07715"/>
    </source>
</evidence>